<evidence type="ECO:0000256" key="3">
    <source>
        <dbReference type="ARBA" id="ARBA00037270"/>
    </source>
</evidence>
<dbReference type="SUPFAM" id="SSF50978">
    <property type="entry name" value="WD40 repeat-like"/>
    <property type="match status" value="1"/>
</dbReference>
<dbReference type="STRING" id="1071383.J7S759"/>
<evidence type="ECO:0000256" key="6">
    <source>
        <dbReference type="ARBA" id="ARBA00040352"/>
    </source>
</evidence>
<dbReference type="Gene3D" id="2.130.10.10">
    <property type="entry name" value="YVTN repeat-like/Quinoprotein amine dehydrogenase"/>
    <property type="match status" value="1"/>
</dbReference>
<dbReference type="AlphaFoldDB" id="J7S759"/>
<dbReference type="GeneID" id="34526504"/>
<protein>
    <recommendedName>
        <fullName evidence="6">Protein SWT21</fullName>
    </recommendedName>
</protein>
<dbReference type="PANTHER" id="PTHR13211">
    <property type="entry name" value="TELOMERASE CAJAL BODY PROTEIN 1"/>
    <property type="match status" value="1"/>
</dbReference>
<evidence type="ECO:0000256" key="2">
    <source>
        <dbReference type="ARBA" id="ARBA00023187"/>
    </source>
</evidence>
<evidence type="ECO:0000313" key="8">
    <source>
        <dbReference type="Proteomes" id="UP000006310"/>
    </source>
</evidence>
<reference evidence="7 8" key="1">
    <citation type="journal article" date="2011" name="Proc. Natl. Acad. Sci. U.S.A.">
        <title>Evolutionary erosion of yeast sex chromosomes by mating-type switching accidents.</title>
        <authorList>
            <person name="Gordon J.L."/>
            <person name="Armisen D."/>
            <person name="Proux-Wera E."/>
            <person name="Oheigeartaigh S.S."/>
            <person name="Byrne K.P."/>
            <person name="Wolfe K.H."/>
        </authorList>
    </citation>
    <scope>NUCLEOTIDE SEQUENCE [LARGE SCALE GENOMIC DNA]</scope>
    <source>
        <strain evidence="8">ATCC MYA-139 / BCRC 22969 / CBS 8797 / CCRC 22969 / KCTC 17520 / NBRC 10181 / NCYC 3082</strain>
    </source>
</reference>
<dbReference type="HOGENOM" id="CLU_662333_0_0_1"/>
<dbReference type="Proteomes" id="UP000006310">
    <property type="component" value="Chromosome 6"/>
</dbReference>
<gene>
    <name evidence="7" type="primary">KNAG0F01210</name>
    <name evidence="7" type="ordered locus">KNAG_0F01210</name>
</gene>
<accession>J7S759</accession>
<evidence type="ECO:0000256" key="4">
    <source>
        <dbReference type="ARBA" id="ARBA00038156"/>
    </source>
</evidence>
<dbReference type="EMBL" id="HE978319">
    <property type="protein sequence ID" value="CCK70789.1"/>
    <property type="molecule type" value="Genomic_DNA"/>
</dbReference>
<dbReference type="GO" id="GO:0005634">
    <property type="term" value="C:nucleus"/>
    <property type="evidence" value="ECO:0007669"/>
    <property type="project" value="EnsemblFungi"/>
</dbReference>
<dbReference type="InterPro" id="IPR036322">
    <property type="entry name" value="WD40_repeat_dom_sf"/>
</dbReference>
<evidence type="ECO:0000256" key="1">
    <source>
        <dbReference type="ARBA" id="ARBA00022664"/>
    </source>
</evidence>
<comment type="similarity">
    <text evidence="4">Belongs to the SWT21 family.</text>
</comment>
<evidence type="ECO:0000256" key="5">
    <source>
        <dbReference type="ARBA" id="ARBA00038575"/>
    </source>
</evidence>
<name>J7S759_HUIN7</name>
<dbReference type="PANTHER" id="PTHR13211:SF0">
    <property type="entry name" value="TELOMERASE CAJAL BODY PROTEIN 1"/>
    <property type="match status" value="1"/>
</dbReference>
<dbReference type="eggNOG" id="ENOG502QVPI">
    <property type="taxonomic scope" value="Eukaryota"/>
</dbReference>
<proteinExistence type="inferred from homology"/>
<keyword evidence="2" id="KW-0508">mRNA splicing</keyword>
<dbReference type="OMA" id="VICQDIF"/>
<dbReference type="GO" id="GO:0000398">
    <property type="term" value="P:mRNA splicing, via spliceosome"/>
    <property type="evidence" value="ECO:0007669"/>
    <property type="project" value="EnsemblFungi"/>
</dbReference>
<organism evidence="7 8">
    <name type="scientific">Huiozyma naganishii (strain ATCC MYA-139 / BCRC 22969 / CBS 8797 / KCTC 17520 / NBRC 10181 / NCYC 3082 / Yp74L-3)</name>
    <name type="common">Yeast</name>
    <name type="synonym">Kazachstania naganishii</name>
    <dbReference type="NCBI Taxonomy" id="1071383"/>
    <lineage>
        <taxon>Eukaryota</taxon>
        <taxon>Fungi</taxon>
        <taxon>Dikarya</taxon>
        <taxon>Ascomycota</taxon>
        <taxon>Saccharomycotina</taxon>
        <taxon>Saccharomycetes</taxon>
        <taxon>Saccharomycetales</taxon>
        <taxon>Saccharomycetaceae</taxon>
        <taxon>Huiozyma</taxon>
    </lineage>
</organism>
<comment type="function">
    <text evidence="3">Involved in mRNA splicing. Helps to stabilize the U1 snRNP-5' splice site interaction.</text>
</comment>
<dbReference type="InterPro" id="IPR015943">
    <property type="entry name" value="WD40/YVTN_repeat-like_dom_sf"/>
</dbReference>
<dbReference type="RefSeq" id="XP_022465035.1">
    <property type="nucleotide sequence ID" value="XM_022608549.1"/>
</dbReference>
<reference evidence="8" key="2">
    <citation type="submission" date="2012-08" db="EMBL/GenBank/DDBJ databases">
        <title>Genome sequence of Kazachstania naganishii.</title>
        <authorList>
            <person name="Gordon J.L."/>
            <person name="Armisen D."/>
            <person name="Proux-Wera E."/>
            <person name="OhEigeartaigh S.S."/>
            <person name="Byrne K.P."/>
            <person name="Wolfe K.H."/>
        </authorList>
    </citation>
    <scope>NUCLEOTIDE SEQUENCE [LARGE SCALE GENOMIC DNA]</scope>
    <source>
        <strain evidence="8">ATCC MYA-139 / BCRC 22969 / CBS 8797 / CCRC 22969 / KCTC 17520 / NBRC 10181 / NCYC 3082</strain>
    </source>
</reference>
<keyword evidence="8" id="KW-1185">Reference proteome</keyword>
<dbReference type="KEGG" id="kng:KNAG_0F01210"/>
<evidence type="ECO:0000313" key="7">
    <source>
        <dbReference type="EMBL" id="CCK70789.1"/>
    </source>
</evidence>
<dbReference type="InterPro" id="IPR051150">
    <property type="entry name" value="SWT21/TCAB1_mRNA_Telomere"/>
</dbReference>
<comment type="subunit">
    <text evidence="5">Associates with snRNPs.</text>
</comment>
<keyword evidence="1" id="KW-0507">mRNA processing</keyword>
<dbReference type="OrthoDB" id="239865at2759"/>
<sequence length="429" mass="48305">MPSIKVVFSTNDTFDGRDLSRIWQRENAKHKALVLTQPDYQFPKLQYSSYADDKLEKPVVIQDLKWSNDGTSIVSVSNDSGVRQYLVPEATSDCTPELVPFTRVFKNRSIVSSCISPRYSLYNENTSGNFVLLGSRDIPIQLYGLSAGSEEQVNFSYSTLDQLNENYNVPYSLHIFPRAADDRFYMGSTRNRVSVYDMNRDKPLLELQSTRRQCGKSASHKSIVSCFNDTKVNNMVVFGNYHNELHGLDERCCELTQLAKSHGGNGIYQVLTSENGHYCYVLKRHSSEISVLDVRQSFQRVNSLKLPETTRNQKLYATNCPDKGILMGTPRGTICCWDRLVVEFGGIDVKATSPEENLPHCTPTEYTFLQEDTNNTNITEASRIGIAATNASDPLSMAFSYNADKFKTTTATESDTKSGFVITEFGNER</sequence>